<accession>A0A1J4V7G5</accession>
<dbReference type="EMBL" id="MNVN01000015">
    <property type="protein sequence ID" value="OIO30717.1"/>
    <property type="molecule type" value="Genomic_DNA"/>
</dbReference>
<name>A0A1J4V7G5_9BACT</name>
<dbReference type="NCBIfam" id="TIGR01764">
    <property type="entry name" value="excise"/>
    <property type="match status" value="1"/>
</dbReference>
<dbReference type="InterPro" id="IPR041657">
    <property type="entry name" value="HTH_17"/>
</dbReference>
<gene>
    <name evidence="2" type="ORF">AUJ77_02835</name>
</gene>
<organism evidence="2 3">
    <name type="scientific">Candidatus Nomurabacteria bacterium CG1_02_43_90</name>
    <dbReference type="NCBI Taxonomy" id="1805281"/>
    <lineage>
        <taxon>Bacteria</taxon>
        <taxon>Candidatus Nomuraibacteriota</taxon>
    </lineage>
</organism>
<protein>
    <recommendedName>
        <fullName evidence="1">Helix-turn-helix domain-containing protein</fullName>
    </recommendedName>
</protein>
<dbReference type="InterPro" id="IPR009061">
    <property type="entry name" value="DNA-bd_dom_put_sf"/>
</dbReference>
<evidence type="ECO:0000259" key="1">
    <source>
        <dbReference type="Pfam" id="PF12728"/>
    </source>
</evidence>
<dbReference type="SUPFAM" id="SSF46955">
    <property type="entry name" value="Putative DNA-binding domain"/>
    <property type="match status" value="1"/>
</dbReference>
<evidence type="ECO:0000313" key="2">
    <source>
        <dbReference type="EMBL" id="OIO30717.1"/>
    </source>
</evidence>
<dbReference type="InterPro" id="IPR010093">
    <property type="entry name" value="SinI_DNA-bd"/>
</dbReference>
<dbReference type="Proteomes" id="UP000181992">
    <property type="component" value="Unassembled WGS sequence"/>
</dbReference>
<dbReference type="Pfam" id="PF12728">
    <property type="entry name" value="HTH_17"/>
    <property type="match status" value="1"/>
</dbReference>
<proteinExistence type="predicted"/>
<dbReference type="GO" id="GO:0003677">
    <property type="term" value="F:DNA binding"/>
    <property type="evidence" value="ECO:0007669"/>
    <property type="project" value="InterPro"/>
</dbReference>
<dbReference type="STRING" id="1805281.AUJ77_02835"/>
<sequence>MTMTKEKEFYRAEELAGALQVNIMTIYRYINAKKIKAYKIGREYRIDKDEFQAFLKKVSTK</sequence>
<reference evidence="2 3" key="1">
    <citation type="journal article" date="2016" name="Environ. Microbiol.">
        <title>Genomic resolution of a cold subsurface aquifer community provides metabolic insights for novel microbes adapted to high CO concentrations.</title>
        <authorList>
            <person name="Probst A.J."/>
            <person name="Castelle C.J."/>
            <person name="Singh A."/>
            <person name="Brown C.T."/>
            <person name="Anantharaman K."/>
            <person name="Sharon I."/>
            <person name="Hug L.A."/>
            <person name="Burstein D."/>
            <person name="Emerson J.B."/>
            <person name="Thomas B.C."/>
            <person name="Banfield J.F."/>
        </authorList>
    </citation>
    <scope>NUCLEOTIDE SEQUENCE [LARGE SCALE GENOMIC DNA]</scope>
    <source>
        <strain evidence="2">CG1_02_43_90</strain>
    </source>
</reference>
<evidence type="ECO:0000313" key="3">
    <source>
        <dbReference type="Proteomes" id="UP000181992"/>
    </source>
</evidence>
<feature type="domain" description="Helix-turn-helix" evidence="1">
    <location>
        <begin position="10"/>
        <end position="57"/>
    </location>
</feature>
<dbReference type="AlphaFoldDB" id="A0A1J4V7G5"/>
<comment type="caution">
    <text evidence="2">The sequence shown here is derived from an EMBL/GenBank/DDBJ whole genome shotgun (WGS) entry which is preliminary data.</text>
</comment>